<feature type="region of interest" description="Disordered" evidence="1">
    <location>
        <begin position="110"/>
        <end position="137"/>
    </location>
</feature>
<keyword evidence="4" id="KW-1185">Reference proteome</keyword>
<protein>
    <recommendedName>
        <fullName evidence="5">Cellulose synthase</fullName>
    </recommendedName>
</protein>
<evidence type="ECO:0000256" key="2">
    <source>
        <dbReference type="SAM" id="Phobius"/>
    </source>
</evidence>
<evidence type="ECO:0000313" key="3">
    <source>
        <dbReference type="EMBL" id="MFC6395855.1"/>
    </source>
</evidence>
<evidence type="ECO:0000313" key="4">
    <source>
        <dbReference type="Proteomes" id="UP001596266"/>
    </source>
</evidence>
<dbReference type="Proteomes" id="UP001596266">
    <property type="component" value="Unassembled WGS sequence"/>
</dbReference>
<accession>A0ABW1WXL2</accession>
<dbReference type="EMBL" id="JBHSUA010000007">
    <property type="protein sequence ID" value="MFC6395855.1"/>
    <property type="molecule type" value="Genomic_DNA"/>
</dbReference>
<evidence type="ECO:0000256" key="1">
    <source>
        <dbReference type="SAM" id="MobiDB-lite"/>
    </source>
</evidence>
<comment type="caution">
    <text evidence="3">The sequence shown here is derived from an EMBL/GenBank/DDBJ whole genome shotgun (WGS) entry which is preliminary data.</text>
</comment>
<sequence length="148" mass="15839">MPTSMENLVLIGTATLTVLVLIWTFIRFQTGGGARTLLRGVGAVLALVGLYLSGLALLAGNGIRSVYDWAHRTSLSTTMTVGFSLIGVGLLFFLIGSLLKTRSKQDRASVRAAKKNKRSVEPARTTGSTSLSSEDREVEALLDKRGIN</sequence>
<feature type="transmembrane region" description="Helical" evidence="2">
    <location>
        <begin position="38"/>
        <end position="59"/>
    </location>
</feature>
<dbReference type="RefSeq" id="WP_343884556.1">
    <property type="nucleotide sequence ID" value="NZ_BAAAKI010000002.1"/>
</dbReference>
<name>A0ABW1WXL2_9ACTN</name>
<keyword evidence="2" id="KW-1133">Transmembrane helix</keyword>
<gene>
    <name evidence="3" type="ORF">ACFP57_02430</name>
</gene>
<evidence type="ECO:0008006" key="5">
    <source>
        <dbReference type="Google" id="ProtNLM"/>
    </source>
</evidence>
<keyword evidence="2" id="KW-0812">Transmembrane</keyword>
<feature type="transmembrane region" description="Helical" evidence="2">
    <location>
        <begin position="6"/>
        <end position="26"/>
    </location>
</feature>
<feature type="transmembrane region" description="Helical" evidence="2">
    <location>
        <begin position="79"/>
        <end position="99"/>
    </location>
</feature>
<keyword evidence="2" id="KW-0472">Membrane</keyword>
<proteinExistence type="predicted"/>
<reference evidence="4" key="1">
    <citation type="journal article" date="2019" name="Int. J. Syst. Evol. Microbiol.">
        <title>The Global Catalogue of Microorganisms (GCM) 10K type strain sequencing project: providing services to taxonomists for standard genome sequencing and annotation.</title>
        <authorList>
            <consortium name="The Broad Institute Genomics Platform"/>
            <consortium name="The Broad Institute Genome Sequencing Center for Infectious Disease"/>
            <person name="Wu L."/>
            <person name="Ma J."/>
        </authorList>
    </citation>
    <scope>NUCLEOTIDE SEQUENCE [LARGE SCALE GENOMIC DNA]</scope>
    <source>
        <strain evidence="4">CGMCC 1.15277</strain>
    </source>
</reference>
<organism evidence="3 4">
    <name type="scientific">Luteococcus sanguinis</name>
    <dbReference type="NCBI Taxonomy" id="174038"/>
    <lineage>
        <taxon>Bacteria</taxon>
        <taxon>Bacillati</taxon>
        <taxon>Actinomycetota</taxon>
        <taxon>Actinomycetes</taxon>
        <taxon>Propionibacteriales</taxon>
        <taxon>Propionibacteriaceae</taxon>
        <taxon>Luteococcus</taxon>
    </lineage>
</organism>